<dbReference type="Proteomes" id="UP001386955">
    <property type="component" value="Unassembled WGS sequence"/>
</dbReference>
<dbReference type="EMBL" id="JAYMYS010000009">
    <property type="protein sequence ID" value="KAK7381073.1"/>
    <property type="molecule type" value="Genomic_DNA"/>
</dbReference>
<evidence type="ECO:0000313" key="1">
    <source>
        <dbReference type="EMBL" id="KAK7381073.1"/>
    </source>
</evidence>
<organism evidence="1 2">
    <name type="scientific">Psophocarpus tetragonolobus</name>
    <name type="common">Winged bean</name>
    <name type="synonym">Dolichos tetragonolobus</name>
    <dbReference type="NCBI Taxonomy" id="3891"/>
    <lineage>
        <taxon>Eukaryota</taxon>
        <taxon>Viridiplantae</taxon>
        <taxon>Streptophyta</taxon>
        <taxon>Embryophyta</taxon>
        <taxon>Tracheophyta</taxon>
        <taxon>Spermatophyta</taxon>
        <taxon>Magnoliopsida</taxon>
        <taxon>eudicotyledons</taxon>
        <taxon>Gunneridae</taxon>
        <taxon>Pentapetalae</taxon>
        <taxon>rosids</taxon>
        <taxon>fabids</taxon>
        <taxon>Fabales</taxon>
        <taxon>Fabaceae</taxon>
        <taxon>Papilionoideae</taxon>
        <taxon>50 kb inversion clade</taxon>
        <taxon>NPAAA clade</taxon>
        <taxon>indigoferoid/millettioid clade</taxon>
        <taxon>Phaseoleae</taxon>
        <taxon>Psophocarpus</taxon>
    </lineage>
</organism>
<accession>A0AAN9P2G5</accession>
<gene>
    <name evidence="1" type="ORF">VNO78_33597</name>
</gene>
<dbReference type="AlphaFoldDB" id="A0AAN9P2G5"/>
<sequence>MVYQACHYHQQSMVFISLPPSPFKPTFESVFQKPLTINIFISKISIFEPKMPHFFSHHTFSSSPLTI</sequence>
<reference evidence="1 2" key="1">
    <citation type="submission" date="2024-01" db="EMBL/GenBank/DDBJ databases">
        <title>The genomes of 5 underutilized Papilionoideae crops provide insights into root nodulation and disease resistanc.</title>
        <authorList>
            <person name="Jiang F."/>
        </authorList>
    </citation>
    <scope>NUCLEOTIDE SEQUENCE [LARGE SCALE GENOMIC DNA]</scope>
    <source>
        <strain evidence="1">DUOXIRENSHENG_FW03</strain>
        <tissue evidence="1">Leaves</tissue>
    </source>
</reference>
<keyword evidence="2" id="KW-1185">Reference proteome</keyword>
<protein>
    <submittedName>
        <fullName evidence="1">Uncharacterized protein</fullName>
    </submittedName>
</protein>
<name>A0AAN9P2G5_PSOTE</name>
<proteinExistence type="predicted"/>
<comment type="caution">
    <text evidence="1">The sequence shown here is derived from an EMBL/GenBank/DDBJ whole genome shotgun (WGS) entry which is preliminary data.</text>
</comment>
<evidence type="ECO:0000313" key="2">
    <source>
        <dbReference type="Proteomes" id="UP001386955"/>
    </source>
</evidence>